<proteinExistence type="predicted"/>
<evidence type="ECO:0000259" key="6">
    <source>
        <dbReference type="Pfam" id="PF17919"/>
    </source>
</evidence>
<feature type="domain" description="Reverse transcriptase" evidence="5">
    <location>
        <begin position="1"/>
        <end position="80"/>
    </location>
</feature>
<gene>
    <name evidence="7" type="primary">pol_2235</name>
    <name evidence="7" type="ORF">AVEN_117437_1</name>
</gene>
<dbReference type="InterPro" id="IPR000477">
    <property type="entry name" value="RT_dom"/>
</dbReference>
<dbReference type="InterPro" id="IPR043502">
    <property type="entry name" value="DNA/RNA_pol_sf"/>
</dbReference>
<dbReference type="FunFam" id="3.10.20.370:FF:000001">
    <property type="entry name" value="Retrovirus-related Pol polyprotein from transposon 17.6-like protein"/>
    <property type="match status" value="1"/>
</dbReference>
<dbReference type="Gene3D" id="3.30.70.270">
    <property type="match status" value="2"/>
</dbReference>
<dbReference type="Pfam" id="PF17919">
    <property type="entry name" value="RT_RNaseH_2"/>
    <property type="match status" value="1"/>
</dbReference>
<evidence type="ECO:0000256" key="4">
    <source>
        <dbReference type="ARBA" id="ARBA00022918"/>
    </source>
</evidence>
<comment type="caution">
    <text evidence="7">The sequence shown here is derived from an EMBL/GenBank/DDBJ whole genome shotgun (WGS) entry which is preliminary data.</text>
</comment>
<dbReference type="InterPro" id="IPR043128">
    <property type="entry name" value="Rev_trsase/Diguanyl_cyclase"/>
</dbReference>
<keyword evidence="3" id="KW-0255">Endonuclease</keyword>
<dbReference type="CDD" id="cd09274">
    <property type="entry name" value="RNase_HI_RT_Ty3"/>
    <property type="match status" value="1"/>
</dbReference>
<evidence type="ECO:0000313" key="7">
    <source>
        <dbReference type="EMBL" id="GBL75380.1"/>
    </source>
</evidence>
<evidence type="ECO:0000256" key="1">
    <source>
        <dbReference type="ARBA" id="ARBA00022695"/>
    </source>
</evidence>
<dbReference type="PANTHER" id="PTHR33064:SF29">
    <property type="entry name" value="PEPTIDASE A2 DOMAIN-CONTAINING PROTEIN-RELATED"/>
    <property type="match status" value="1"/>
</dbReference>
<keyword evidence="4" id="KW-0695">RNA-directed DNA polymerase</keyword>
<keyword evidence="2" id="KW-0540">Nuclease</keyword>
<dbReference type="AlphaFoldDB" id="A0A4Y2A6S1"/>
<dbReference type="Gene3D" id="3.10.20.370">
    <property type="match status" value="1"/>
</dbReference>
<dbReference type="GO" id="GO:0004519">
    <property type="term" value="F:endonuclease activity"/>
    <property type="evidence" value="ECO:0007669"/>
    <property type="project" value="UniProtKB-KW"/>
</dbReference>
<evidence type="ECO:0000259" key="5">
    <source>
        <dbReference type="Pfam" id="PF00078"/>
    </source>
</evidence>
<sequence>MPFGLVNAPYFFSKLMAQVLENCDTFAVPYLDNIAIYSENWEDHLKHVYEVLKRIGNAQLTIKPSKCKFAQNHTKYLGHIVGGGVKSPAEAKIKAVIDFSNSEGENSNSSILGTRRIYAHCVKNFSLIAAPLTQALKGKIKKEGVNWTQDYNRAFTELQNRLTEIPVLHAPDYNREFILQTDTSDLGIGVVLSQRNVKGEEHLVLFLSKKFTDAQRKYGTTEKEWAAIIYAIKKLRYYLDGQQFTIETDHNPLVWLNSNAGTNQRNMSLALQPFRYKVVHKAGKKHLNADALSRSDIV</sequence>
<dbReference type="CDD" id="cd01647">
    <property type="entry name" value="RT_LTR"/>
    <property type="match status" value="1"/>
</dbReference>
<dbReference type="Proteomes" id="UP000499080">
    <property type="component" value="Unassembled WGS sequence"/>
</dbReference>
<dbReference type="InterPro" id="IPR041577">
    <property type="entry name" value="RT_RNaseH_2"/>
</dbReference>
<feature type="domain" description="Reverse transcriptase/retrotransposon-derived protein RNase H-like" evidence="6">
    <location>
        <begin position="147"/>
        <end position="246"/>
    </location>
</feature>
<dbReference type="EMBL" id="BGPR01079638">
    <property type="protein sequence ID" value="GBL75380.1"/>
    <property type="molecule type" value="Genomic_DNA"/>
</dbReference>
<dbReference type="SUPFAM" id="SSF56672">
    <property type="entry name" value="DNA/RNA polymerases"/>
    <property type="match status" value="1"/>
</dbReference>
<dbReference type="Pfam" id="PF00078">
    <property type="entry name" value="RVT_1"/>
    <property type="match status" value="1"/>
</dbReference>
<dbReference type="InterPro" id="IPR051320">
    <property type="entry name" value="Viral_Replic_Matur_Polypro"/>
</dbReference>
<evidence type="ECO:0000256" key="3">
    <source>
        <dbReference type="ARBA" id="ARBA00022759"/>
    </source>
</evidence>
<keyword evidence="8" id="KW-1185">Reference proteome</keyword>
<reference evidence="7 8" key="1">
    <citation type="journal article" date="2019" name="Sci. Rep.">
        <title>Orb-weaving spider Araneus ventricosus genome elucidates the spidroin gene catalogue.</title>
        <authorList>
            <person name="Kono N."/>
            <person name="Nakamura H."/>
            <person name="Ohtoshi R."/>
            <person name="Moran D.A.P."/>
            <person name="Shinohara A."/>
            <person name="Yoshida Y."/>
            <person name="Fujiwara M."/>
            <person name="Mori M."/>
            <person name="Tomita M."/>
            <person name="Arakawa K."/>
        </authorList>
    </citation>
    <scope>NUCLEOTIDE SEQUENCE [LARGE SCALE GENOMIC DNA]</scope>
</reference>
<protein>
    <submittedName>
        <fullName evidence="7">Retrovirus-related Pol polyprotein from transposon 297</fullName>
    </submittedName>
</protein>
<keyword evidence="1" id="KW-0548">Nucleotidyltransferase</keyword>
<dbReference type="FunFam" id="3.30.70.270:FF:000003">
    <property type="entry name" value="Transposon Ty3-G Gag-Pol polyprotein"/>
    <property type="match status" value="1"/>
</dbReference>
<dbReference type="GO" id="GO:0003964">
    <property type="term" value="F:RNA-directed DNA polymerase activity"/>
    <property type="evidence" value="ECO:0007669"/>
    <property type="project" value="UniProtKB-KW"/>
</dbReference>
<organism evidence="7 8">
    <name type="scientific">Araneus ventricosus</name>
    <name type="common">Orbweaver spider</name>
    <name type="synonym">Epeira ventricosa</name>
    <dbReference type="NCBI Taxonomy" id="182803"/>
    <lineage>
        <taxon>Eukaryota</taxon>
        <taxon>Metazoa</taxon>
        <taxon>Ecdysozoa</taxon>
        <taxon>Arthropoda</taxon>
        <taxon>Chelicerata</taxon>
        <taxon>Arachnida</taxon>
        <taxon>Araneae</taxon>
        <taxon>Araneomorphae</taxon>
        <taxon>Entelegynae</taxon>
        <taxon>Araneoidea</taxon>
        <taxon>Araneidae</taxon>
        <taxon>Araneus</taxon>
    </lineage>
</organism>
<evidence type="ECO:0000256" key="2">
    <source>
        <dbReference type="ARBA" id="ARBA00022722"/>
    </source>
</evidence>
<keyword evidence="1" id="KW-0808">Transferase</keyword>
<name>A0A4Y2A6S1_ARAVE</name>
<dbReference type="PANTHER" id="PTHR33064">
    <property type="entry name" value="POL PROTEIN"/>
    <property type="match status" value="1"/>
</dbReference>
<dbReference type="OrthoDB" id="8057740at2759"/>
<keyword evidence="3" id="KW-0378">Hydrolase</keyword>
<evidence type="ECO:0000313" key="8">
    <source>
        <dbReference type="Proteomes" id="UP000499080"/>
    </source>
</evidence>
<accession>A0A4Y2A6S1</accession>